<feature type="non-terminal residue" evidence="2">
    <location>
        <position position="25"/>
    </location>
</feature>
<dbReference type="AlphaFoldDB" id="A0A382GRD2"/>
<keyword evidence="1" id="KW-0812">Transmembrane</keyword>
<evidence type="ECO:0000313" key="2">
    <source>
        <dbReference type="EMBL" id="SVB77690.1"/>
    </source>
</evidence>
<organism evidence="2">
    <name type="scientific">marine metagenome</name>
    <dbReference type="NCBI Taxonomy" id="408172"/>
    <lineage>
        <taxon>unclassified sequences</taxon>
        <taxon>metagenomes</taxon>
        <taxon>ecological metagenomes</taxon>
    </lineage>
</organism>
<keyword evidence="1" id="KW-0472">Membrane</keyword>
<gene>
    <name evidence="2" type="ORF">METZ01_LOCUS230544</name>
</gene>
<feature type="transmembrane region" description="Helical" evidence="1">
    <location>
        <begin position="9"/>
        <end position="24"/>
    </location>
</feature>
<reference evidence="2" key="1">
    <citation type="submission" date="2018-05" db="EMBL/GenBank/DDBJ databases">
        <authorList>
            <person name="Lanie J.A."/>
            <person name="Ng W.-L."/>
            <person name="Kazmierczak K.M."/>
            <person name="Andrzejewski T.M."/>
            <person name="Davidsen T.M."/>
            <person name="Wayne K.J."/>
            <person name="Tettelin H."/>
            <person name="Glass J.I."/>
            <person name="Rusch D."/>
            <person name="Podicherti R."/>
            <person name="Tsui H.-C.T."/>
            <person name="Winkler M.E."/>
        </authorList>
    </citation>
    <scope>NUCLEOTIDE SEQUENCE</scope>
</reference>
<accession>A0A382GRD2</accession>
<protein>
    <submittedName>
        <fullName evidence="2">Uncharacterized protein</fullName>
    </submittedName>
</protein>
<dbReference type="EMBL" id="UINC01056995">
    <property type="protein sequence ID" value="SVB77690.1"/>
    <property type="molecule type" value="Genomic_DNA"/>
</dbReference>
<sequence>MNKYNGNKKAWLGIILIIITLMIWT</sequence>
<evidence type="ECO:0000256" key="1">
    <source>
        <dbReference type="SAM" id="Phobius"/>
    </source>
</evidence>
<name>A0A382GRD2_9ZZZZ</name>
<proteinExistence type="predicted"/>
<keyword evidence="1" id="KW-1133">Transmembrane helix</keyword>